<dbReference type="PATRIC" id="fig|1653476.3.peg.1034"/>
<dbReference type="InterPro" id="IPR036291">
    <property type="entry name" value="NAD(P)-bd_dom_sf"/>
</dbReference>
<dbReference type="KEGG" id="cthi:THC_0990"/>
<dbReference type="SUPFAM" id="SSF51735">
    <property type="entry name" value="NAD(P)-binding Rossmann-fold domains"/>
    <property type="match status" value="1"/>
</dbReference>
<keyword evidence="4" id="KW-1185">Reference proteome</keyword>
<comment type="similarity">
    <text evidence="1">Belongs to the myo-inositol 1-phosphate synthase family.</text>
</comment>
<dbReference type="AlphaFoldDB" id="A0A0U5AXK9"/>
<dbReference type="InterPro" id="IPR013021">
    <property type="entry name" value="Myo-inos-1-P_Synthase_GAPDH"/>
</dbReference>
<dbReference type="OrthoDB" id="9766811at2"/>
<evidence type="ECO:0000259" key="2">
    <source>
        <dbReference type="Pfam" id="PF01658"/>
    </source>
</evidence>
<protein>
    <submittedName>
        <fullName evidence="3">Inositol-3-phosphate synthase</fullName>
    </submittedName>
</protein>
<dbReference type="EMBL" id="AP014945">
    <property type="protein sequence ID" value="BAU23374.1"/>
    <property type="molecule type" value="Genomic_DNA"/>
</dbReference>
<dbReference type="Gene3D" id="3.30.360.10">
    <property type="entry name" value="Dihydrodipicolinate Reductase, domain 2"/>
    <property type="match status" value="1"/>
</dbReference>
<name>A0A0U5AXK9_9BACT</name>
<dbReference type="Gene3D" id="3.40.50.720">
    <property type="entry name" value="NAD(P)-binding Rossmann-like Domain"/>
    <property type="match status" value="1"/>
</dbReference>
<dbReference type="GO" id="GO:0006021">
    <property type="term" value="P:inositol biosynthetic process"/>
    <property type="evidence" value="ECO:0007669"/>
    <property type="project" value="InterPro"/>
</dbReference>
<evidence type="ECO:0000313" key="4">
    <source>
        <dbReference type="Proteomes" id="UP000068196"/>
    </source>
</evidence>
<dbReference type="Pfam" id="PF01658">
    <property type="entry name" value="Inos-1-P_synth"/>
    <property type="match status" value="1"/>
</dbReference>
<evidence type="ECO:0000313" key="3">
    <source>
        <dbReference type="EMBL" id="BAU23374.1"/>
    </source>
</evidence>
<dbReference type="PIRSF" id="PIRSF015578">
    <property type="entry name" value="Myoinos-ppht_syn"/>
    <property type="match status" value="1"/>
</dbReference>
<dbReference type="SUPFAM" id="SSF55347">
    <property type="entry name" value="Glyceraldehyde-3-phosphate dehydrogenase-like, C-terminal domain"/>
    <property type="match status" value="1"/>
</dbReference>
<reference evidence="3 4" key="1">
    <citation type="journal article" date="2016" name="Int. J. Syst. Evol. Microbiol.">
        <title>Caldimicrobium thiodismutans sp. nov., a sulfur-disproportionating bacterium isolated from a hot spring, and emended description of the genus Caldimicrobium.</title>
        <authorList>
            <person name="Kojima H."/>
            <person name="Umezawa K."/>
            <person name="Fukui M."/>
        </authorList>
    </citation>
    <scope>NUCLEOTIDE SEQUENCE [LARGE SCALE GENOMIC DNA]</scope>
    <source>
        <strain evidence="3 4">TF1</strain>
    </source>
</reference>
<gene>
    <name evidence="3" type="ORF">THC_0990</name>
</gene>
<organism evidence="3 4">
    <name type="scientific">Caldimicrobium thiodismutans</name>
    <dbReference type="NCBI Taxonomy" id="1653476"/>
    <lineage>
        <taxon>Bacteria</taxon>
        <taxon>Pseudomonadati</taxon>
        <taxon>Thermodesulfobacteriota</taxon>
        <taxon>Thermodesulfobacteria</taxon>
        <taxon>Thermodesulfobacteriales</taxon>
        <taxon>Thermodesulfobacteriaceae</taxon>
        <taxon>Caldimicrobium</taxon>
    </lineage>
</organism>
<dbReference type="RefSeq" id="WP_068514189.1">
    <property type="nucleotide sequence ID" value="NZ_AP014945.1"/>
</dbReference>
<dbReference type="Proteomes" id="UP000068196">
    <property type="component" value="Chromosome"/>
</dbReference>
<dbReference type="PANTHER" id="PTHR43125">
    <property type="entry name" value="INOSITOL-3-PHOSPHATE SYNTHASE"/>
    <property type="match status" value="1"/>
</dbReference>
<evidence type="ECO:0000256" key="1">
    <source>
        <dbReference type="ARBA" id="ARBA00010813"/>
    </source>
</evidence>
<feature type="domain" description="Myo-inositol-1-phosphate synthase GAPDH-like" evidence="2">
    <location>
        <begin position="200"/>
        <end position="308"/>
    </location>
</feature>
<dbReference type="InterPro" id="IPR052199">
    <property type="entry name" value="MIPS"/>
</dbReference>
<reference evidence="4" key="2">
    <citation type="journal article" date="2016" name="Int. J. Syst. Evol. Microbiol.">
        <title>Caldimicrobium thiodismutans sp. nov., a sulfur-disproportionating bacterium isolated from a hot spring.</title>
        <authorList>
            <person name="Kojima H."/>
            <person name="Umezawa K."/>
            <person name="Fukui M."/>
        </authorList>
    </citation>
    <scope>NUCLEOTIDE SEQUENCE [LARGE SCALE GENOMIC DNA]</scope>
    <source>
        <strain evidence="4">TF1</strain>
    </source>
</reference>
<dbReference type="STRING" id="1653476.THC_0990"/>
<accession>A0A0U5AXK9</accession>
<sequence>MSKKVKLAIVGVGNCASSLIQGIYYYQNKGVEELKGLMFPDVGGYRPSDIEVVCAWDIDARKVGKDVAEAIFSAPNCTTIFYKEVPSLGVKVRKGKVLDGCAGHMKDFPEEKSFVISEEKEDELEDVVAHLKETGAEVLISYVPVGSEEAARFYAEACLRAGVAYVNAMPTFIVSDPEWGARFEKEGIPAVGDDIKSQLGATILHRALVQLFVDRGIPIKRTYQLNFGGNTDFLNMLERGRLATKKISKTEAVSSLIPYDIGWENIHIGPSDWVPWLKDKKIAYIRIEGEHFGGVPMSVEVKLEVEDSPNSAGSAIDAIRCAKLARERGIGGPLLSISAYTMKHPPKQFPDHMARRMVIEFIEGKRER</sequence>
<dbReference type="GO" id="GO:0004512">
    <property type="term" value="F:inositol-3-phosphate synthase activity"/>
    <property type="evidence" value="ECO:0007669"/>
    <property type="project" value="InterPro"/>
</dbReference>
<dbReference type="PANTHER" id="PTHR43125:SF1">
    <property type="entry name" value="INOSITOL-3-PHOSPHATE SYNTHASE"/>
    <property type="match status" value="1"/>
</dbReference>
<dbReference type="GO" id="GO:0008654">
    <property type="term" value="P:phospholipid biosynthetic process"/>
    <property type="evidence" value="ECO:0007669"/>
    <property type="project" value="InterPro"/>
</dbReference>
<proteinExistence type="inferred from homology"/>
<dbReference type="InterPro" id="IPR002587">
    <property type="entry name" value="Myo-inos-1-P_Synthase"/>
</dbReference>